<evidence type="ECO:0000313" key="2">
    <source>
        <dbReference type="Proteomes" id="UP000054018"/>
    </source>
</evidence>
<gene>
    <name evidence="1" type="ORF">PISMIDRAFT_671812</name>
</gene>
<dbReference type="EMBL" id="KN833688">
    <property type="protein sequence ID" value="KIK29853.1"/>
    <property type="molecule type" value="Genomic_DNA"/>
</dbReference>
<dbReference type="AlphaFoldDB" id="A0A0D0ACL2"/>
<evidence type="ECO:0000313" key="1">
    <source>
        <dbReference type="EMBL" id="KIK29853.1"/>
    </source>
</evidence>
<dbReference type="Proteomes" id="UP000054018">
    <property type="component" value="Unassembled WGS sequence"/>
</dbReference>
<accession>A0A0D0ACL2</accession>
<proteinExistence type="predicted"/>
<reference evidence="1 2" key="1">
    <citation type="submission" date="2014-04" db="EMBL/GenBank/DDBJ databases">
        <authorList>
            <consortium name="DOE Joint Genome Institute"/>
            <person name="Kuo A."/>
            <person name="Kohler A."/>
            <person name="Costa M.D."/>
            <person name="Nagy L.G."/>
            <person name="Floudas D."/>
            <person name="Copeland A."/>
            <person name="Barry K.W."/>
            <person name="Cichocki N."/>
            <person name="Veneault-Fourrey C."/>
            <person name="LaButti K."/>
            <person name="Lindquist E.A."/>
            <person name="Lipzen A."/>
            <person name="Lundell T."/>
            <person name="Morin E."/>
            <person name="Murat C."/>
            <person name="Sun H."/>
            <person name="Tunlid A."/>
            <person name="Henrissat B."/>
            <person name="Grigoriev I.V."/>
            <person name="Hibbett D.S."/>
            <person name="Martin F."/>
            <person name="Nordberg H.P."/>
            <person name="Cantor M.N."/>
            <person name="Hua S.X."/>
        </authorList>
    </citation>
    <scope>NUCLEOTIDE SEQUENCE [LARGE SCALE GENOMIC DNA]</scope>
    <source>
        <strain evidence="1 2">441</strain>
    </source>
</reference>
<dbReference type="HOGENOM" id="CLU_1778234_0_0_1"/>
<protein>
    <submittedName>
        <fullName evidence="1">Uncharacterized protein</fullName>
    </submittedName>
</protein>
<keyword evidence="2" id="KW-1185">Reference proteome</keyword>
<sequence length="146" mass="16595">MLKAICVGASLRAAVLPWRASYELRCERDQHLLDCKQRDSVDVPSSHLEGGRIRSQSFEVRLKIEYRWTEAPIGRGASWFRLRVSSPHRSRFTSDEDLSSIGKIAGASEQLTGQPTRYDTPLLLIDIPRAKSCMAEREPQKVSPWK</sequence>
<organism evidence="1 2">
    <name type="scientific">Pisolithus microcarpus 441</name>
    <dbReference type="NCBI Taxonomy" id="765257"/>
    <lineage>
        <taxon>Eukaryota</taxon>
        <taxon>Fungi</taxon>
        <taxon>Dikarya</taxon>
        <taxon>Basidiomycota</taxon>
        <taxon>Agaricomycotina</taxon>
        <taxon>Agaricomycetes</taxon>
        <taxon>Agaricomycetidae</taxon>
        <taxon>Boletales</taxon>
        <taxon>Sclerodermatineae</taxon>
        <taxon>Pisolithaceae</taxon>
        <taxon>Pisolithus</taxon>
    </lineage>
</organism>
<reference evidence="2" key="2">
    <citation type="submission" date="2015-01" db="EMBL/GenBank/DDBJ databases">
        <title>Evolutionary Origins and Diversification of the Mycorrhizal Mutualists.</title>
        <authorList>
            <consortium name="DOE Joint Genome Institute"/>
            <consortium name="Mycorrhizal Genomics Consortium"/>
            <person name="Kohler A."/>
            <person name="Kuo A."/>
            <person name="Nagy L.G."/>
            <person name="Floudas D."/>
            <person name="Copeland A."/>
            <person name="Barry K.W."/>
            <person name="Cichocki N."/>
            <person name="Veneault-Fourrey C."/>
            <person name="LaButti K."/>
            <person name="Lindquist E.A."/>
            <person name="Lipzen A."/>
            <person name="Lundell T."/>
            <person name="Morin E."/>
            <person name="Murat C."/>
            <person name="Riley R."/>
            <person name="Ohm R."/>
            <person name="Sun H."/>
            <person name="Tunlid A."/>
            <person name="Henrissat B."/>
            <person name="Grigoriev I.V."/>
            <person name="Hibbett D.S."/>
            <person name="Martin F."/>
        </authorList>
    </citation>
    <scope>NUCLEOTIDE SEQUENCE [LARGE SCALE GENOMIC DNA]</scope>
    <source>
        <strain evidence="2">441</strain>
    </source>
</reference>
<name>A0A0D0ACL2_9AGAM</name>